<protein>
    <submittedName>
        <fullName evidence="2">Uncharacterized protein</fullName>
    </submittedName>
</protein>
<gene>
    <name evidence="2" type="ORF">R1flu_027225</name>
</gene>
<name>A0ABD1XI71_9MARC</name>
<sequence length="102" mass="11611">MSLMYSMGHGEDNLWYWKRGGARQRLISNLLPRKESDKKGKLSPTVDVLVRCLSKESKKPGSRWSEDQGCERDRARRRDGGSAREWKWQCDAGRCLGAIVGA</sequence>
<accession>A0ABD1XI71</accession>
<dbReference type="EMBL" id="JBHFFA010000008">
    <property type="protein sequence ID" value="KAL2608652.1"/>
    <property type="molecule type" value="Genomic_DNA"/>
</dbReference>
<feature type="region of interest" description="Disordered" evidence="1">
    <location>
        <begin position="56"/>
        <end position="84"/>
    </location>
</feature>
<evidence type="ECO:0000256" key="1">
    <source>
        <dbReference type="SAM" id="MobiDB-lite"/>
    </source>
</evidence>
<evidence type="ECO:0000313" key="2">
    <source>
        <dbReference type="EMBL" id="KAL2608652.1"/>
    </source>
</evidence>
<proteinExistence type="predicted"/>
<dbReference type="AlphaFoldDB" id="A0ABD1XI71"/>
<reference evidence="2 3" key="1">
    <citation type="submission" date="2024-09" db="EMBL/GenBank/DDBJ databases">
        <title>Chromosome-scale assembly of Riccia fluitans.</title>
        <authorList>
            <person name="Paukszto L."/>
            <person name="Sawicki J."/>
            <person name="Karawczyk K."/>
            <person name="Piernik-Szablinska J."/>
            <person name="Szczecinska M."/>
            <person name="Mazdziarz M."/>
        </authorList>
    </citation>
    <scope>NUCLEOTIDE SEQUENCE [LARGE SCALE GENOMIC DNA]</scope>
    <source>
        <strain evidence="2">Rf_01</strain>
        <tissue evidence="2">Aerial parts of the thallus</tissue>
    </source>
</reference>
<dbReference type="Proteomes" id="UP001605036">
    <property type="component" value="Unassembled WGS sequence"/>
</dbReference>
<keyword evidence="3" id="KW-1185">Reference proteome</keyword>
<evidence type="ECO:0000313" key="3">
    <source>
        <dbReference type="Proteomes" id="UP001605036"/>
    </source>
</evidence>
<organism evidence="2 3">
    <name type="scientific">Riccia fluitans</name>
    <dbReference type="NCBI Taxonomy" id="41844"/>
    <lineage>
        <taxon>Eukaryota</taxon>
        <taxon>Viridiplantae</taxon>
        <taxon>Streptophyta</taxon>
        <taxon>Embryophyta</taxon>
        <taxon>Marchantiophyta</taxon>
        <taxon>Marchantiopsida</taxon>
        <taxon>Marchantiidae</taxon>
        <taxon>Marchantiales</taxon>
        <taxon>Ricciaceae</taxon>
        <taxon>Riccia</taxon>
    </lineage>
</organism>
<comment type="caution">
    <text evidence="2">The sequence shown here is derived from an EMBL/GenBank/DDBJ whole genome shotgun (WGS) entry which is preliminary data.</text>
</comment>